<dbReference type="Proteomes" id="UP001162078">
    <property type="component" value="Segment"/>
</dbReference>
<organism evidence="4 5">
    <name type="scientific">Armillaria mellea ourmia-like virus 2</name>
    <dbReference type="NCBI Taxonomy" id="2827438"/>
    <lineage>
        <taxon>Viruses</taxon>
        <taxon>Riboviria</taxon>
        <taxon>Orthornavirae</taxon>
        <taxon>Lenarviricota</taxon>
        <taxon>Miaviricetes</taxon>
        <taxon>Ourlivirales</taxon>
        <taxon>Botourmiaviridae</taxon>
        <taxon>Magoulivirus</taxon>
        <taxon>Magoulivirus alphamellea</taxon>
    </lineage>
</organism>
<keyword evidence="1 4" id="KW-0696">RNA-directed RNA polymerase</keyword>
<keyword evidence="3" id="KW-0548">Nucleotidyltransferase</keyword>
<dbReference type="GO" id="GO:0003968">
    <property type="term" value="F:RNA-directed RNA polymerase activity"/>
    <property type="evidence" value="ECO:0007669"/>
    <property type="project" value="UniProtKB-KW"/>
</dbReference>
<dbReference type="GeneID" id="80543856"/>
<evidence type="ECO:0000313" key="5">
    <source>
        <dbReference type="Proteomes" id="UP001162078"/>
    </source>
</evidence>
<sequence>MRDNCLQANHCDACHCTDSRSAVRRFGELWSAAYGPHEQPFPSGIPTDLRGTLEDDICSLSSNCSKRDVSKAASKFLFRKALPAPMKSSLVSDYFEKLGRDPLKVEEGFLDLSSRMINDLFPKGWDYNYEDYVRESVISSGASTEFSRKKGGAREYMRRNVGLTGFEEACLLGSGVNFINDLRSVHVLLDNGKPRIVTVASGEQHYLSPLHHMMYDRLTKHGAVLKGDANPKAFVGLMRDYSKKDDIYVSGDYSSATDNFNVGHSRILLRLIAQNSTTVPKGLWDVAVDSLSGSIVFSPEAWDPPEWEKSVGYQLCGQMMGNYLSFVLLCITNLSTIYRAFGYERARKMVELGLVVINGDDIVFRCTRAEYDTWALGVRECGLVLSPGKTLTHKRVFSLNSTFFVATDKSIRMIPVIRCKSIIREDKEFSPASFTGGLQALLRGWSGEARSRLAGCALRLRGVEWGVIGNKGGHWGSLCRLLRNVPVSLSALKKSSRQMIRREEDTFQNTLGFPAFGETVDREYGKLSGTAEIFHEDVKSYLREMDVEPAERRWDWLFETRSYPKKFFGHEDKEIIGRVNNRAGKLRTWIQGPRSKKDQKRERNCHLRYFKDSKRKIFHAGVISPSMNGEWSKSAANRGWIEVVADRCEGYGVDFHSMACENTATFRSNYLKYRGFPSFGRVFEGRSEGLGNISGQVVGSECVSGPVGVLKSVRRPVQFLPGGTIGSTFAS</sequence>
<dbReference type="EMBL" id="MW423803">
    <property type="protein sequence ID" value="QUD20356.1"/>
    <property type="molecule type" value="Genomic_RNA"/>
</dbReference>
<reference evidence="4 5" key="1">
    <citation type="journal article" date="2021" name="Sci. Rep.">
        <title>Armillaria root rot fungi host single-stranded RNA viruses.</title>
        <authorList>
            <person name="Linnakoski R."/>
            <person name="Sutela S."/>
            <person name="Coetzee M.P.A."/>
            <person name="Duong T.A."/>
            <person name="Pavlov I.N."/>
            <person name="Litovka Y.A."/>
            <person name="Hantula J."/>
            <person name="Wingfield B.D."/>
            <person name="Vainio E.J."/>
        </authorList>
    </citation>
    <scope>NUCLEOTIDE SEQUENCE [LARGE SCALE GENOMIC DNA]</scope>
    <source>
        <strain evidence="4 5">CMW3973</strain>
    </source>
</reference>
<accession>A0ABX7YI29</accession>
<protein>
    <submittedName>
        <fullName evidence="4">RNA-dependent RNA polymerase</fullName>
    </submittedName>
</protein>
<keyword evidence="2" id="KW-0808">Transferase</keyword>
<evidence type="ECO:0000256" key="2">
    <source>
        <dbReference type="ARBA" id="ARBA00022679"/>
    </source>
</evidence>
<dbReference type="SUPFAM" id="SSF56672">
    <property type="entry name" value="DNA/RNA polymerases"/>
    <property type="match status" value="1"/>
</dbReference>
<proteinExistence type="predicted"/>
<dbReference type="InterPro" id="IPR043502">
    <property type="entry name" value="DNA/RNA_pol_sf"/>
</dbReference>
<evidence type="ECO:0000313" key="4">
    <source>
        <dbReference type="EMBL" id="QUD20356.1"/>
    </source>
</evidence>
<name>A0ABX7YI29_9VIRU</name>
<keyword evidence="5" id="KW-1185">Reference proteome</keyword>
<evidence type="ECO:0000256" key="1">
    <source>
        <dbReference type="ARBA" id="ARBA00022484"/>
    </source>
</evidence>
<evidence type="ECO:0000256" key="3">
    <source>
        <dbReference type="ARBA" id="ARBA00022695"/>
    </source>
</evidence>
<dbReference type="RefSeq" id="YP_010805006.1">
    <property type="nucleotide sequence ID" value="NC_077102.1"/>
</dbReference>